<evidence type="ECO:0000313" key="2">
    <source>
        <dbReference type="EMBL" id="KAF7269677.1"/>
    </source>
</evidence>
<organism evidence="2 3">
    <name type="scientific">Rhynchophorus ferrugineus</name>
    <name type="common">Red palm weevil</name>
    <name type="synonym">Curculio ferrugineus</name>
    <dbReference type="NCBI Taxonomy" id="354439"/>
    <lineage>
        <taxon>Eukaryota</taxon>
        <taxon>Metazoa</taxon>
        <taxon>Ecdysozoa</taxon>
        <taxon>Arthropoda</taxon>
        <taxon>Hexapoda</taxon>
        <taxon>Insecta</taxon>
        <taxon>Pterygota</taxon>
        <taxon>Neoptera</taxon>
        <taxon>Endopterygota</taxon>
        <taxon>Coleoptera</taxon>
        <taxon>Polyphaga</taxon>
        <taxon>Cucujiformia</taxon>
        <taxon>Curculionidae</taxon>
        <taxon>Dryophthorinae</taxon>
        <taxon>Rhynchophorus</taxon>
    </lineage>
</organism>
<reference evidence="2" key="1">
    <citation type="submission" date="2020-08" db="EMBL/GenBank/DDBJ databases">
        <title>Genome sequencing and assembly of the red palm weevil Rhynchophorus ferrugineus.</title>
        <authorList>
            <person name="Dias G.B."/>
            <person name="Bergman C.M."/>
            <person name="Manee M."/>
        </authorList>
    </citation>
    <scope>NUCLEOTIDE SEQUENCE</scope>
    <source>
        <strain evidence="2">AA-2017</strain>
        <tissue evidence="2">Whole larva</tissue>
    </source>
</reference>
<proteinExistence type="predicted"/>
<comment type="caution">
    <text evidence="2">The sequence shown here is derived from an EMBL/GenBank/DDBJ whole genome shotgun (WGS) entry which is preliminary data.</text>
</comment>
<sequence length="102" mass="11154">MRLARRRTGDRNGTGEPAVAGEHYVRGASGVGRLALNSKSRERSSMRGDATLPILRHPCSPERRTYGTNDGRTLFLDRLPGITSSRIVLVLRPVSVQGAKKN</sequence>
<feature type="region of interest" description="Disordered" evidence="1">
    <location>
        <begin position="37"/>
        <end position="69"/>
    </location>
</feature>
<name>A0A834HZF9_RHYFE</name>
<protein>
    <submittedName>
        <fullName evidence="2">Uncharacterized protein</fullName>
    </submittedName>
</protein>
<keyword evidence="3" id="KW-1185">Reference proteome</keyword>
<evidence type="ECO:0000313" key="3">
    <source>
        <dbReference type="Proteomes" id="UP000625711"/>
    </source>
</evidence>
<dbReference type="Proteomes" id="UP000625711">
    <property type="component" value="Unassembled WGS sequence"/>
</dbReference>
<dbReference type="EMBL" id="JAACXV010014195">
    <property type="protein sequence ID" value="KAF7269677.1"/>
    <property type="molecule type" value="Genomic_DNA"/>
</dbReference>
<accession>A0A834HZF9</accession>
<dbReference type="AlphaFoldDB" id="A0A834HZF9"/>
<feature type="region of interest" description="Disordered" evidence="1">
    <location>
        <begin position="1"/>
        <end position="24"/>
    </location>
</feature>
<evidence type="ECO:0000256" key="1">
    <source>
        <dbReference type="SAM" id="MobiDB-lite"/>
    </source>
</evidence>
<gene>
    <name evidence="2" type="ORF">GWI33_017293</name>
</gene>